<accession>A0AAJ4E6K8</accession>
<name>A0AAJ4E6K8_PSESX</name>
<protein>
    <submittedName>
        <fullName evidence="1">Uncharacterized protein</fullName>
    </submittedName>
</protein>
<evidence type="ECO:0000313" key="2">
    <source>
        <dbReference type="Proteomes" id="UP000464688"/>
    </source>
</evidence>
<evidence type="ECO:0000313" key="1">
    <source>
        <dbReference type="EMBL" id="QHF10754.1"/>
    </source>
</evidence>
<dbReference type="Proteomes" id="UP000464688">
    <property type="component" value="Chromosome"/>
</dbReference>
<reference evidence="1 2" key="1">
    <citation type="journal article" date="2014" name="Genome Announc.">
        <title>Draft Genome Sequences of a Phylogenetically Diverse Suite of Pseudomonas syringae Strains from Multiple Source Populations.</title>
        <authorList>
            <person name="Baltrus D.A."/>
            <person name="Yourstone S."/>
            <person name="Lind A."/>
            <person name="Guilbaud C."/>
            <person name="Sands D.C."/>
            <person name="Jones C.D."/>
            <person name="Morris C.E."/>
            <person name="Dangl J.L."/>
        </authorList>
    </citation>
    <scope>NUCLEOTIDE SEQUENCE [LARGE SCALE GENOMIC DNA]</scope>
    <source>
        <strain evidence="1 2">UB303</strain>
    </source>
</reference>
<organism evidence="1 2">
    <name type="scientific">Pseudomonas syringae UB303</name>
    <dbReference type="NCBI Taxonomy" id="1357287"/>
    <lineage>
        <taxon>Bacteria</taxon>
        <taxon>Pseudomonadati</taxon>
        <taxon>Pseudomonadota</taxon>
        <taxon>Gammaproteobacteria</taxon>
        <taxon>Pseudomonadales</taxon>
        <taxon>Pseudomonadaceae</taxon>
        <taxon>Pseudomonas</taxon>
        <taxon>Pseudomonas syringae</taxon>
    </lineage>
</organism>
<dbReference type="EMBL" id="CP047267">
    <property type="protein sequence ID" value="QHF10754.1"/>
    <property type="molecule type" value="Genomic_DNA"/>
</dbReference>
<sequence length="106" mass="11651">MNLFADLPSSEEGKYTDWPYQAIFPGWRNDGTASAQADESRWVDAGQAGSFVTSVCKSGYNAASALTPVFEQRQGACTQTPKAFYLTDLVRAKDSRRRRTSMSLAS</sequence>
<proteinExistence type="predicted"/>
<gene>
    <name evidence="1" type="ORF">N026_26300</name>
</gene>
<dbReference type="AlphaFoldDB" id="A0AAJ4E6K8"/>